<protein>
    <recommendedName>
        <fullName evidence="4">Host-nuclease inhibitor protein Gam</fullName>
    </recommendedName>
</protein>
<gene>
    <name evidence="2" type="ordered locus">Hfelis_00330</name>
</gene>
<dbReference type="GeneID" id="36134013"/>
<name>E7AC35_HELFC</name>
<evidence type="ECO:0000256" key="1">
    <source>
        <dbReference type="SAM" id="Coils"/>
    </source>
</evidence>
<dbReference type="EMBL" id="FQ670179">
    <property type="protein sequence ID" value="CBY82117.1"/>
    <property type="molecule type" value="Genomic_DNA"/>
</dbReference>
<dbReference type="AlphaFoldDB" id="E7AC35"/>
<organism evidence="2 3">
    <name type="scientific">Helicobacter felis (strain ATCC 49179 / CCUG 28539 / NCTC 12436 / CS1)</name>
    <dbReference type="NCBI Taxonomy" id="936155"/>
    <lineage>
        <taxon>Bacteria</taxon>
        <taxon>Pseudomonadati</taxon>
        <taxon>Campylobacterota</taxon>
        <taxon>Epsilonproteobacteria</taxon>
        <taxon>Campylobacterales</taxon>
        <taxon>Helicobacteraceae</taxon>
        <taxon>Helicobacter</taxon>
    </lineage>
</organism>
<evidence type="ECO:0008006" key="4">
    <source>
        <dbReference type="Google" id="ProtNLM"/>
    </source>
</evidence>
<reference evidence="2 3" key="1">
    <citation type="journal article" date="2011" name="Genome Biol. Evol.">
        <title>Comparative whole genome sequence analysis of the carcinogenic bacterial model pathogen Helicobacter felis.</title>
        <authorList>
            <person name="Arnold I.C."/>
            <person name="Zigova Z."/>
            <person name="Holden M."/>
            <person name="Lawley T.D."/>
            <person name="Rad R."/>
            <person name="Dougan G."/>
            <person name="Falkow S."/>
            <person name="Bentley S.D."/>
            <person name="Muller A."/>
        </authorList>
    </citation>
    <scope>NUCLEOTIDE SEQUENCE [LARGE SCALE GENOMIC DNA]</scope>
    <source>
        <strain evidence="3">ATCC 49179 / CCUG 28539 / NCTC 12436 / CS1</strain>
    </source>
</reference>
<dbReference type="Proteomes" id="UP000007934">
    <property type="component" value="Chromosome"/>
</dbReference>
<dbReference type="STRING" id="936155.HFELIS_00330"/>
<proteinExistence type="predicted"/>
<keyword evidence="3" id="KW-1185">Reference proteome</keyword>
<dbReference type="HOGENOM" id="CLU_1832400_0_0_7"/>
<dbReference type="GO" id="GO:0042262">
    <property type="term" value="P:DNA protection"/>
    <property type="evidence" value="ECO:0007669"/>
    <property type="project" value="InterPro"/>
</dbReference>
<dbReference type="GO" id="GO:0003690">
    <property type="term" value="F:double-stranded DNA binding"/>
    <property type="evidence" value="ECO:0007669"/>
    <property type="project" value="InterPro"/>
</dbReference>
<dbReference type="RefSeq" id="WP_013468489.1">
    <property type="nucleotide sequence ID" value="NC_014810.2"/>
</dbReference>
<dbReference type="Pfam" id="PF07352">
    <property type="entry name" value="Phage_Mu_Gam"/>
    <property type="match status" value="1"/>
</dbReference>
<dbReference type="SUPFAM" id="SSF161266">
    <property type="entry name" value="Gam-like"/>
    <property type="match status" value="1"/>
</dbReference>
<sequence>MDKEFISEQLKSLKKLELSKQFKVETRLHLSAEIEELNEKIEQLKGRIEEHAREHIADFNGKKQMVLPEGVLKFTKSTKVVVDKEMEGLVIETLKEMGLNHCIQVKESLILKALGNLEEEVLQDLGVEKLTTCNFSISVQ</sequence>
<evidence type="ECO:0000313" key="3">
    <source>
        <dbReference type="Proteomes" id="UP000007934"/>
    </source>
</evidence>
<feature type="coiled-coil region" evidence="1">
    <location>
        <begin position="27"/>
        <end position="54"/>
    </location>
</feature>
<dbReference type="InterPro" id="IPR009951">
    <property type="entry name" value="Host-nuc_inhib_Gam"/>
</dbReference>
<accession>E7AC35</accession>
<keyword evidence="1" id="KW-0175">Coiled coil</keyword>
<dbReference type="KEGG" id="hfe:HFELIS_00330"/>
<evidence type="ECO:0000313" key="2">
    <source>
        <dbReference type="EMBL" id="CBY82117.1"/>
    </source>
</evidence>
<dbReference type="OrthoDB" id="9907842at2"/>